<dbReference type="OMA" id="EQNENEC"/>
<dbReference type="InterPro" id="IPR002466">
    <property type="entry name" value="A_deamin"/>
</dbReference>
<dbReference type="eggNOG" id="KOG2777">
    <property type="taxonomic scope" value="Eukaryota"/>
</dbReference>
<comment type="similarity">
    <text evidence="7">Belongs to the ADAT1 family.</text>
</comment>
<evidence type="ECO:0000313" key="13">
    <source>
        <dbReference type="Ensembl" id="ENSLACP00000008785.1"/>
    </source>
</evidence>
<evidence type="ECO:0000256" key="8">
    <source>
        <dbReference type="ARBA" id="ARBA00038940"/>
    </source>
</evidence>
<dbReference type="SMART" id="SM00552">
    <property type="entry name" value="ADEAMc"/>
    <property type="match status" value="1"/>
</dbReference>
<evidence type="ECO:0000256" key="4">
    <source>
        <dbReference type="ARBA" id="ARBA00022833"/>
    </source>
</evidence>
<accession>H3AGL4</accession>
<evidence type="ECO:0000256" key="3">
    <source>
        <dbReference type="ARBA" id="ARBA00022801"/>
    </source>
</evidence>
<dbReference type="GeneTree" id="ENSGT00940000157942"/>
<evidence type="ECO:0000256" key="10">
    <source>
        <dbReference type="ARBA" id="ARBA00041760"/>
    </source>
</evidence>
<feature type="domain" description="A to I editase" evidence="12">
    <location>
        <begin position="1"/>
        <end position="289"/>
    </location>
</feature>
<comment type="function">
    <text evidence="6">Specifically deaminates adenosine-37 to inosine in tRNA-Ala.</text>
</comment>
<reference evidence="14" key="1">
    <citation type="submission" date="2011-08" db="EMBL/GenBank/DDBJ databases">
        <title>The draft genome of Latimeria chalumnae.</title>
        <authorList>
            <person name="Di Palma F."/>
            <person name="Alfoldi J."/>
            <person name="Johnson J."/>
            <person name="Berlin A."/>
            <person name="Gnerre S."/>
            <person name="Jaffe D."/>
            <person name="MacCallum I."/>
            <person name="Young S."/>
            <person name="Walker B.J."/>
            <person name="Lander E."/>
            <person name="Lindblad-Toh K."/>
        </authorList>
    </citation>
    <scope>NUCLEOTIDE SEQUENCE [LARGE SCALE GENOMIC DNA]</scope>
    <source>
        <strain evidence="14">Wild caught</strain>
    </source>
</reference>
<keyword evidence="1" id="KW-0819">tRNA processing</keyword>
<name>H3AGL4_LATCH</name>
<evidence type="ECO:0000256" key="11">
    <source>
        <dbReference type="ARBA" id="ARBA00047635"/>
    </source>
</evidence>
<dbReference type="PANTHER" id="PTHR46516">
    <property type="entry name" value="TRNA-SPECIFIC ADENOSINE DEAMINASE 1"/>
    <property type="match status" value="1"/>
</dbReference>
<evidence type="ECO:0000256" key="1">
    <source>
        <dbReference type="ARBA" id="ARBA00022694"/>
    </source>
</evidence>
<dbReference type="GO" id="GO:0003723">
    <property type="term" value="F:RNA binding"/>
    <property type="evidence" value="ECO:0007669"/>
    <property type="project" value="InterPro"/>
</dbReference>
<dbReference type="AlphaFoldDB" id="H3AGL4"/>
<evidence type="ECO:0000256" key="9">
    <source>
        <dbReference type="ARBA" id="ARBA00040502"/>
    </source>
</evidence>
<comment type="cofactor">
    <cofactor evidence="5">
        <name>1D-myo-inositol hexakisphosphate</name>
        <dbReference type="ChEBI" id="CHEBI:58130"/>
    </cofactor>
</comment>
<evidence type="ECO:0000313" key="14">
    <source>
        <dbReference type="Proteomes" id="UP000008672"/>
    </source>
</evidence>
<dbReference type="PANTHER" id="PTHR46516:SF1">
    <property type="entry name" value="TRNA-SPECIFIC ADENOSINE DEAMINASE 1"/>
    <property type="match status" value="1"/>
</dbReference>
<dbReference type="HOGENOM" id="CLU_005382_5_2_1"/>
<evidence type="ECO:0000256" key="7">
    <source>
        <dbReference type="ARBA" id="ARBA00038326"/>
    </source>
</evidence>
<keyword evidence="14" id="KW-1185">Reference proteome</keyword>
<dbReference type="STRING" id="7897.ENSLACP00000008785"/>
<dbReference type="EC" id="3.5.4.34" evidence="8"/>
<evidence type="ECO:0000256" key="5">
    <source>
        <dbReference type="ARBA" id="ARBA00037026"/>
    </source>
</evidence>
<dbReference type="Ensembl" id="ENSLACT00000008854.1">
    <property type="protein sequence ID" value="ENSLACP00000008785.1"/>
    <property type="gene ID" value="ENSLACG00000007761.1"/>
</dbReference>
<dbReference type="GO" id="GO:0046872">
    <property type="term" value="F:metal ion binding"/>
    <property type="evidence" value="ECO:0007669"/>
    <property type="project" value="UniProtKB-KW"/>
</dbReference>
<dbReference type="GO" id="GO:0043829">
    <property type="term" value="F:tRNA-specific adenosine-37 deaminase activity"/>
    <property type="evidence" value="ECO:0007669"/>
    <property type="project" value="UniProtKB-EC"/>
</dbReference>
<gene>
    <name evidence="13" type="primary">ADAT1</name>
</gene>
<dbReference type="EMBL" id="AFYH01224197">
    <property type="status" value="NOT_ANNOTATED_CDS"/>
    <property type="molecule type" value="Genomic_DNA"/>
</dbReference>
<organism evidence="13 14">
    <name type="scientific">Latimeria chalumnae</name>
    <name type="common">Coelacanth</name>
    <dbReference type="NCBI Taxonomy" id="7897"/>
    <lineage>
        <taxon>Eukaryota</taxon>
        <taxon>Metazoa</taxon>
        <taxon>Chordata</taxon>
        <taxon>Craniata</taxon>
        <taxon>Vertebrata</taxon>
        <taxon>Euteleostomi</taxon>
        <taxon>Coelacanthiformes</taxon>
        <taxon>Coelacanthidae</taxon>
        <taxon>Latimeria</taxon>
    </lineage>
</organism>
<keyword evidence="2" id="KW-0479">Metal-binding</keyword>
<protein>
    <recommendedName>
        <fullName evidence="9">tRNA-specific adenosine deaminase 1</fullName>
        <ecNumber evidence="8">3.5.4.34</ecNumber>
    </recommendedName>
    <alternativeName>
        <fullName evidence="10">tRNA-specific adenosine-37 deaminase</fullName>
    </alternativeName>
</protein>
<evidence type="ECO:0000256" key="6">
    <source>
        <dbReference type="ARBA" id="ARBA00037784"/>
    </source>
</evidence>
<keyword evidence="4" id="KW-0862">Zinc</keyword>
<keyword evidence="3" id="KW-0378">Hydrolase</keyword>
<dbReference type="EMBL" id="AFYH01224198">
    <property type="status" value="NOT_ANNOTATED_CDS"/>
    <property type="molecule type" value="Genomic_DNA"/>
</dbReference>
<evidence type="ECO:0000256" key="2">
    <source>
        <dbReference type="ARBA" id="ARBA00022723"/>
    </source>
</evidence>
<sequence>ARLFLYRYLYHQLELAVFGKEVSVFIPAAETGKWTLRPGISFIFFTSHTPCGDASIIPMLESEDQLCLPIVAEVMSSQQITQSNDLSGHVTNSKPQEMDACKKRKHEQNENECVEETKEDTTSCPHKKRKKTEEAVCSPEVLTGLDWNNCPITMQSAEYKTNSLTSSIILTDIHRTGAKCVPGGVQDLQEPGTGYHHVGALRLKPGRGDMTLSLSCSDKMARWGVLGCQGALLMHYLREPVYLEAVVVGECPYSQEVLQRAIIGRFYKLCLYLRGINVQILYILREKLILEDIKMATSVNTAPWPGLQCLLCFIAVGWSAVPDHPLDVTANGYKLGVTKKALGTPQAR</sequence>
<dbReference type="Pfam" id="PF02137">
    <property type="entry name" value="A_deamin"/>
    <property type="match status" value="1"/>
</dbReference>
<dbReference type="Proteomes" id="UP000008672">
    <property type="component" value="Unassembled WGS sequence"/>
</dbReference>
<reference evidence="13" key="3">
    <citation type="submission" date="2025-09" db="UniProtKB">
        <authorList>
            <consortium name="Ensembl"/>
        </authorList>
    </citation>
    <scope>IDENTIFICATION</scope>
</reference>
<reference evidence="13" key="2">
    <citation type="submission" date="2025-08" db="UniProtKB">
        <authorList>
            <consortium name="Ensembl"/>
        </authorList>
    </citation>
    <scope>IDENTIFICATION</scope>
</reference>
<dbReference type="InParanoid" id="H3AGL4"/>
<evidence type="ECO:0000259" key="12">
    <source>
        <dbReference type="PROSITE" id="PS50141"/>
    </source>
</evidence>
<proteinExistence type="inferred from homology"/>
<dbReference type="GO" id="GO:0008033">
    <property type="term" value="P:tRNA processing"/>
    <property type="evidence" value="ECO:0007669"/>
    <property type="project" value="UniProtKB-KW"/>
</dbReference>
<dbReference type="PROSITE" id="PS50141">
    <property type="entry name" value="A_DEAMIN_EDITASE"/>
    <property type="match status" value="1"/>
</dbReference>
<comment type="catalytic activity">
    <reaction evidence="11">
        <text>adenosine(37) in tRNA(Ala) + H2O + H(+) = inosine(37) in tRNA(Ala) + NH4(+)</text>
        <dbReference type="Rhea" id="RHEA:50968"/>
        <dbReference type="Rhea" id="RHEA-COMP:12855"/>
        <dbReference type="Rhea" id="RHEA-COMP:12856"/>
        <dbReference type="ChEBI" id="CHEBI:15377"/>
        <dbReference type="ChEBI" id="CHEBI:15378"/>
        <dbReference type="ChEBI" id="CHEBI:28938"/>
        <dbReference type="ChEBI" id="CHEBI:74411"/>
        <dbReference type="ChEBI" id="CHEBI:82852"/>
        <dbReference type="EC" id="3.5.4.34"/>
    </reaction>
</comment>
<dbReference type="FunCoup" id="H3AGL4">
    <property type="interactions" value="1974"/>
</dbReference>